<evidence type="ECO:0000259" key="7">
    <source>
        <dbReference type="Pfam" id="PF01756"/>
    </source>
</evidence>
<proteinExistence type="inferred from homology"/>
<dbReference type="InterPro" id="IPR055060">
    <property type="entry name" value="ACOX_C_alpha1"/>
</dbReference>
<feature type="domain" description="Acyl-CoA oxidase C-terminal" evidence="7">
    <location>
        <begin position="478"/>
        <end position="635"/>
    </location>
</feature>
<accession>A0ABQ9JFP4</accession>
<dbReference type="Proteomes" id="UP001162164">
    <property type="component" value="Unassembled WGS sequence"/>
</dbReference>
<dbReference type="PANTHER" id="PTHR10909">
    <property type="entry name" value="ELECTRON TRANSPORT OXIDOREDUCTASE"/>
    <property type="match status" value="1"/>
</dbReference>
<sequence length="647" mass="73409">MELEQQQLVFKEFSPGPLDHYRRRAKFDWKKLKLYVESEELLKLKIRIWNELENEPLFHRSEIEPTTEEKKRLAALRSKKYTRLLMTHNEALAIIFPDVSIKLAIGAGLFRNIIITLGTERHQHYAYPENRILACLALTEIAHGSNTKQMRTTATYDPSTQEFIINTPDFEAAKCWVGNLGKQCTFAILFAQLYTKGLCHGLHAFVVPIRDPKTLYPYPGLIVGDMGEKIGLHGIDNGFVIFKKYRIPRENLLNRTADVTPEGEYESSFTDPAKILGAALENLSMGRVGIIQESSNILICAVTIAIRYAAVRKQFAPNGDGNSNKEELPIIEYQLHQWRLFPYMAAATVLRVFVNDFTETYLSVVNKTTTSTEIEDLYPAQKPLITWTCKAAVQECREACGGHGFLKAARLGYLRDTIDPSVTYEGDNNVLAQQTSNWLLRQWQAVGSGGKPSSPLGSCTFLTDYVNVRNQRFHVRIIMGCYQWLILYLLQETEKRQNEAIANGADRFTARNESQVYGASLLSRTYGEYTVLKYYWSRLSTAESELHPVLTALGSLYGWIYKSARIFKLIKETILRLCRHLKDDSVSIIDGLAPTDYVINSVLGNSDGKVYGNLEAALMHNPGAMSRPAWWQEIATDRSVIQFQSKL</sequence>
<dbReference type="InterPro" id="IPR006091">
    <property type="entry name" value="Acyl-CoA_Oxase/DH_mid-dom"/>
</dbReference>
<organism evidence="10 11">
    <name type="scientific">Molorchus minor</name>
    <dbReference type="NCBI Taxonomy" id="1323400"/>
    <lineage>
        <taxon>Eukaryota</taxon>
        <taxon>Metazoa</taxon>
        <taxon>Ecdysozoa</taxon>
        <taxon>Arthropoda</taxon>
        <taxon>Hexapoda</taxon>
        <taxon>Insecta</taxon>
        <taxon>Pterygota</taxon>
        <taxon>Neoptera</taxon>
        <taxon>Endopterygota</taxon>
        <taxon>Coleoptera</taxon>
        <taxon>Polyphaga</taxon>
        <taxon>Cucujiformia</taxon>
        <taxon>Chrysomeloidea</taxon>
        <taxon>Cerambycidae</taxon>
        <taxon>Lamiinae</taxon>
        <taxon>Monochamini</taxon>
        <taxon>Molorchus</taxon>
    </lineage>
</organism>
<keyword evidence="4 6" id="KW-0274">FAD</keyword>
<evidence type="ECO:0000259" key="9">
    <source>
        <dbReference type="Pfam" id="PF22924"/>
    </source>
</evidence>
<dbReference type="SUPFAM" id="SSF56645">
    <property type="entry name" value="Acyl-CoA dehydrogenase NM domain-like"/>
    <property type="match status" value="1"/>
</dbReference>
<comment type="cofactor">
    <cofactor evidence="1">
        <name>FAD</name>
        <dbReference type="ChEBI" id="CHEBI:57692"/>
    </cofactor>
</comment>
<protein>
    <recommendedName>
        <fullName evidence="6">Acyl-coenzyme A oxidase</fullName>
    </recommendedName>
</protein>
<comment type="caution">
    <text evidence="10">The sequence shown here is derived from an EMBL/GenBank/DDBJ whole genome shotgun (WGS) entry which is preliminary data.</text>
</comment>
<name>A0ABQ9JFP4_9CUCU</name>
<dbReference type="InterPro" id="IPR012258">
    <property type="entry name" value="Acyl-CoA_oxidase"/>
</dbReference>
<evidence type="ECO:0000256" key="5">
    <source>
        <dbReference type="ARBA" id="ARBA00023002"/>
    </source>
</evidence>
<comment type="similarity">
    <text evidence="2 6">Belongs to the acyl-CoA oxidase family.</text>
</comment>
<evidence type="ECO:0000256" key="6">
    <source>
        <dbReference type="PIRNR" id="PIRNR000168"/>
    </source>
</evidence>
<evidence type="ECO:0000256" key="4">
    <source>
        <dbReference type="ARBA" id="ARBA00022827"/>
    </source>
</evidence>
<keyword evidence="5" id="KW-0560">Oxidoreductase</keyword>
<dbReference type="InterPro" id="IPR009100">
    <property type="entry name" value="AcylCoA_DH/oxidase_NM_dom_sf"/>
</dbReference>
<dbReference type="PANTHER" id="PTHR10909:SF223">
    <property type="entry name" value="ACYL-COENZYME A OXIDASE"/>
    <property type="match status" value="1"/>
</dbReference>
<dbReference type="SUPFAM" id="SSF47203">
    <property type="entry name" value="Acyl-CoA dehydrogenase C-terminal domain-like"/>
    <property type="match status" value="2"/>
</dbReference>
<reference evidence="10" key="1">
    <citation type="journal article" date="2023" name="Insect Mol. Biol.">
        <title>Genome sequencing provides insights into the evolution of gene families encoding plant cell wall-degrading enzymes in longhorned beetles.</title>
        <authorList>
            <person name="Shin N.R."/>
            <person name="Okamura Y."/>
            <person name="Kirsch R."/>
            <person name="Pauchet Y."/>
        </authorList>
    </citation>
    <scope>NUCLEOTIDE SEQUENCE</scope>
    <source>
        <strain evidence="10">MMC_N1</strain>
    </source>
</reference>
<dbReference type="PIRSF" id="PIRSF000168">
    <property type="entry name" value="Acyl-CoA_oxidase"/>
    <property type="match status" value="1"/>
</dbReference>
<dbReference type="Gene3D" id="2.40.110.10">
    <property type="entry name" value="Butyryl-CoA Dehydrogenase, subunit A, domain 2"/>
    <property type="match status" value="1"/>
</dbReference>
<feature type="domain" description="Acyl-CoA oxidase/dehydrogenase middle" evidence="8">
    <location>
        <begin position="135"/>
        <end position="244"/>
    </location>
</feature>
<dbReference type="Pfam" id="PF02770">
    <property type="entry name" value="Acyl-CoA_dh_M"/>
    <property type="match status" value="1"/>
</dbReference>
<feature type="domain" description="Acyl-CoA oxidase C-alpha1" evidence="9">
    <location>
        <begin position="283"/>
        <end position="440"/>
    </location>
</feature>
<dbReference type="Pfam" id="PF01756">
    <property type="entry name" value="ACOX"/>
    <property type="match status" value="1"/>
</dbReference>
<dbReference type="EMBL" id="JAPWTJ010000671">
    <property type="protein sequence ID" value="KAJ8976448.1"/>
    <property type="molecule type" value="Genomic_DNA"/>
</dbReference>
<evidence type="ECO:0000313" key="10">
    <source>
        <dbReference type="EMBL" id="KAJ8976448.1"/>
    </source>
</evidence>
<gene>
    <name evidence="10" type="ORF">NQ317_016067</name>
</gene>
<evidence type="ECO:0000256" key="2">
    <source>
        <dbReference type="ARBA" id="ARBA00006288"/>
    </source>
</evidence>
<dbReference type="Pfam" id="PF22924">
    <property type="entry name" value="ACOX_C_alpha1"/>
    <property type="match status" value="1"/>
</dbReference>
<evidence type="ECO:0000313" key="11">
    <source>
        <dbReference type="Proteomes" id="UP001162164"/>
    </source>
</evidence>
<dbReference type="InterPro" id="IPR036250">
    <property type="entry name" value="AcylCo_DH-like_C"/>
</dbReference>
<keyword evidence="11" id="KW-1185">Reference proteome</keyword>
<dbReference type="InterPro" id="IPR046373">
    <property type="entry name" value="Acyl-CoA_Oxase/DH_mid-dom_sf"/>
</dbReference>
<evidence type="ECO:0000256" key="3">
    <source>
        <dbReference type="ARBA" id="ARBA00022630"/>
    </source>
</evidence>
<dbReference type="InterPro" id="IPR002655">
    <property type="entry name" value="Acyl-CoA_oxidase_C"/>
</dbReference>
<evidence type="ECO:0000256" key="1">
    <source>
        <dbReference type="ARBA" id="ARBA00001974"/>
    </source>
</evidence>
<dbReference type="Gene3D" id="1.20.140.10">
    <property type="entry name" value="Butyryl-CoA Dehydrogenase, subunit A, domain 3"/>
    <property type="match status" value="2"/>
</dbReference>
<evidence type="ECO:0000259" key="8">
    <source>
        <dbReference type="Pfam" id="PF02770"/>
    </source>
</evidence>
<keyword evidence="3 6" id="KW-0285">Flavoprotein</keyword>